<comment type="caution">
    <text evidence="2">The sequence shown here is derived from an EMBL/GenBank/DDBJ whole genome shotgun (WGS) entry which is preliminary data.</text>
</comment>
<evidence type="ECO:0000256" key="1">
    <source>
        <dbReference type="SAM" id="MobiDB-lite"/>
    </source>
</evidence>
<feature type="compositionally biased region" description="Low complexity" evidence="1">
    <location>
        <begin position="1"/>
        <end position="17"/>
    </location>
</feature>
<feature type="compositionally biased region" description="Gly residues" evidence="1">
    <location>
        <begin position="99"/>
        <end position="130"/>
    </location>
</feature>
<keyword evidence="3" id="KW-1185">Reference proteome</keyword>
<evidence type="ECO:0000313" key="2">
    <source>
        <dbReference type="EMBL" id="KAK4146602.1"/>
    </source>
</evidence>
<evidence type="ECO:0000313" key="3">
    <source>
        <dbReference type="Proteomes" id="UP001302676"/>
    </source>
</evidence>
<feature type="region of interest" description="Disordered" evidence="1">
    <location>
        <begin position="41"/>
        <end position="130"/>
    </location>
</feature>
<gene>
    <name evidence="2" type="ORF">C8A04DRAFT_25518</name>
</gene>
<dbReference type="Proteomes" id="UP001302676">
    <property type="component" value="Unassembled WGS sequence"/>
</dbReference>
<reference evidence="2" key="2">
    <citation type="submission" date="2023-05" db="EMBL/GenBank/DDBJ databases">
        <authorList>
            <consortium name="Lawrence Berkeley National Laboratory"/>
            <person name="Steindorff A."/>
            <person name="Hensen N."/>
            <person name="Bonometti L."/>
            <person name="Westerberg I."/>
            <person name="Brannstrom I.O."/>
            <person name="Guillou S."/>
            <person name="Cros-Aarteil S."/>
            <person name="Calhoun S."/>
            <person name="Haridas S."/>
            <person name="Kuo A."/>
            <person name="Mondo S."/>
            <person name="Pangilinan J."/>
            <person name="Riley R."/>
            <person name="Labutti K."/>
            <person name="Andreopoulos B."/>
            <person name="Lipzen A."/>
            <person name="Chen C."/>
            <person name="Yanf M."/>
            <person name="Daum C."/>
            <person name="Ng V."/>
            <person name="Clum A."/>
            <person name="Ohm R."/>
            <person name="Martin F."/>
            <person name="Silar P."/>
            <person name="Natvig D."/>
            <person name="Lalanne C."/>
            <person name="Gautier V."/>
            <person name="Ament-Velasquez S.L."/>
            <person name="Kruys A."/>
            <person name="Hutchinson M.I."/>
            <person name="Powell A.J."/>
            <person name="Barry K."/>
            <person name="Miller A.N."/>
            <person name="Grigoriev I.V."/>
            <person name="Debuchy R."/>
            <person name="Gladieux P."/>
            <person name="Thoren M.H."/>
            <person name="Johannesson H."/>
        </authorList>
    </citation>
    <scope>NUCLEOTIDE SEQUENCE</scope>
    <source>
        <strain evidence="2">CBS 141.50</strain>
    </source>
</reference>
<sequence>MSSNTPQNQPGQPGQTGLWSGHAEYIKGAAEAAVGTITGSQAWSASGAQDKAHARASLQAAAGQRDPATSGYGRAEEIAGRLTGCEGMRSEGAASKGAAAGGSGTGGGSGSASGSGTGSSVGTGAGKRRD</sequence>
<organism evidence="2 3">
    <name type="scientific">Dichotomopilus funicola</name>
    <dbReference type="NCBI Taxonomy" id="1934379"/>
    <lineage>
        <taxon>Eukaryota</taxon>
        <taxon>Fungi</taxon>
        <taxon>Dikarya</taxon>
        <taxon>Ascomycota</taxon>
        <taxon>Pezizomycotina</taxon>
        <taxon>Sordariomycetes</taxon>
        <taxon>Sordariomycetidae</taxon>
        <taxon>Sordariales</taxon>
        <taxon>Chaetomiaceae</taxon>
        <taxon>Dichotomopilus</taxon>
    </lineage>
</organism>
<name>A0AAN6ZPZ5_9PEZI</name>
<accession>A0AAN6ZPZ5</accession>
<feature type="region of interest" description="Disordered" evidence="1">
    <location>
        <begin position="1"/>
        <end position="20"/>
    </location>
</feature>
<dbReference type="RefSeq" id="XP_062639973.1">
    <property type="nucleotide sequence ID" value="XM_062779595.1"/>
</dbReference>
<reference evidence="2" key="1">
    <citation type="journal article" date="2023" name="Mol. Phylogenet. Evol.">
        <title>Genome-scale phylogeny and comparative genomics of the fungal order Sordariales.</title>
        <authorList>
            <person name="Hensen N."/>
            <person name="Bonometti L."/>
            <person name="Westerberg I."/>
            <person name="Brannstrom I.O."/>
            <person name="Guillou S."/>
            <person name="Cros-Aarteil S."/>
            <person name="Calhoun S."/>
            <person name="Haridas S."/>
            <person name="Kuo A."/>
            <person name="Mondo S."/>
            <person name="Pangilinan J."/>
            <person name="Riley R."/>
            <person name="LaButti K."/>
            <person name="Andreopoulos B."/>
            <person name="Lipzen A."/>
            <person name="Chen C."/>
            <person name="Yan M."/>
            <person name="Daum C."/>
            <person name="Ng V."/>
            <person name="Clum A."/>
            <person name="Steindorff A."/>
            <person name="Ohm R.A."/>
            <person name="Martin F."/>
            <person name="Silar P."/>
            <person name="Natvig D.O."/>
            <person name="Lalanne C."/>
            <person name="Gautier V."/>
            <person name="Ament-Velasquez S.L."/>
            <person name="Kruys A."/>
            <person name="Hutchinson M.I."/>
            <person name="Powell A.J."/>
            <person name="Barry K."/>
            <person name="Miller A.N."/>
            <person name="Grigoriev I.V."/>
            <person name="Debuchy R."/>
            <person name="Gladieux P."/>
            <person name="Hiltunen Thoren M."/>
            <person name="Johannesson H."/>
        </authorList>
    </citation>
    <scope>NUCLEOTIDE SEQUENCE</scope>
    <source>
        <strain evidence="2">CBS 141.50</strain>
    </source>
</reference>
<protein>
    <submittedName>
        <fullName evidence="2">Uncharacterized protein</fullName>
    </submittedName>
</protein>
<proteinExistence type="predicted"/>
<dbReference type="EMBL" id="MU853560">
    <property type="protein sequence ID" value="KAK4146602.1"/>
    <property type="molecule type" value="Genomic_DNA"/>
</dbReference>
<dbReference type="GeneID" id="87816208"/>
<dbReference type="AlphaFoldDB" id="A0AAN6ZPZ5"/>